<reference evidence="1 2" key="1">
    <citation type="journal article" date="2018" name="Sci. Rep.">
        <title>Genomic signatures of local adaptation to the degree of environmental predictability in rotifers.</title>
        <authorList>
            <person name="Franch-Gras L."/>
            <person name="Hahn C."/>
            <person name="Garcia-Roger E.M."/>
            <person name="Carmona M.J."/>
            <person name="Serra M."/>
            <person name="Gomez A."/>
        </authorList>
    </citation>
    <scope>NUCLEOTIDE SEQUENCE [LARGE SCALE GENOMIC DNA]</scope>
    <source>
        <strain evidence="1">HYR1</strain>
    </source>
</reference>
<proteinExistence type="predicted"/>
<dbReference type="EMBL" id="REGN01002767">
    <property type="protein sequence ID" value="RNA26267.1"/>
    <property type="molecule type" value="Genomic_DNA"/>
</dbReference>
<name>A0A3M7RSH9_BRAPC</name>
<organism evidence="1 2">
    <name type="scientific">Brachionus plicatilis</name>
    <name type="common">Marine rotifer</name>
    <name type="synonym">Brachionus muelleri</name>
    <dbReference type="NCBI Taxonomy" id="10195"/>
    <lineage>
        <taxon>Eukaryota</taxon>
        <taxon>Metazoa</taxon>
        <taxon>Spiralia</taxon>
        <taxon>Gnathifera</taxon>
        <taxon>Rotifera</taxon>
        <taxon>Eurotatoria</taxon>
        <taxon>Monogononta</taxon>
        <taxon>Pseudotrocha</taxon>
        <taxon>Ploima</taxon>
        <taxon>Brachionidae</taxon>
        <taxon>Brachionus</taxon>
    </lineage>
</organism>
<sequence>MGKFGEHIQANTFGPGVLGYRLSKYSAISSTSLRITASFSLSGSSNLLEPCNRTGGLSDNSLNSLGGLSTLIVRTSKLNLLVLALTSSCKNTVWQNGHAPWERPSWPALTNKCNLLQSISVFELITSWFI</sequence>
<evidence type="ECO:0000313" key="1">
    <source>
        <dbReference type="EMBL" id="RNA26267.1"/>
    </source>
</evidence>
<dbReference type="AlphaFoldDB" id="A0A3M7RSH9"/>
<dbReference type="Proteomes" id="UP000276133">
    <property type="component" value="Unassembled WGS sequence"/>
</dbReference>
<protein>
    <submittedName>
        <fullName evidence="1">Uncharacterized protein</fullName>
    </submittedName>
</protein>
<comment type="caution">
    <text evidence="1">The sequence shown here is derived from an EMBL/GenBank/DDBJ whole genome shotgun (WGS) entry which is preliminary data.</text>
</comment>
<keyword evidence="2" id="KW-1185">Reference proteome</keyword>
<evidence type="ECO:0000313" key="2">
    <source>
        <dbReference type="Proteomes" id="UP000276133"/>
    </source>
</evidence>
<accession>A0A3M7RSH9</accession>
<gene>
    <name evidence="1" type="ORF">BpHYR1_025120</name>
</gene>